<dbReference type="GO" id="GO:0015074">
    <property type="term" value="P:DNA integration"/>
    <property type="evidence" value="ECO:0007669"/>
    <property type="project" value="InterPro"/>
</dbReference>
<comment type="caution">
    <text evidence="2">The sequence shown here is derived from an EMBL/GenBank/DDBJ whole genome shotgun (WGS) entry which is preliminary data.</text>
</comment>
<evidence type="ECO:0000313" key="2">
    <source>
        <dbReference type="EMBL" id="KAA6378655.1"/>
    </source>
</evidence>
<name>A0A5J4V872_9EUKA</name>
<accession>A0A5J4V872</accession>
<reference evidence="2 3" key="1">
    <citation type="submission" date="2019-03" db="EMBL/GenBank/DDBJ databases">
        <title>Single cell metagenomics reveals metabolic interactions within the superorganism composed of flagellate Streblomastix strix and complex community of Bacteroidetes bacteria on its surface.</title>
        <authorList>
            <person name="Treitli S.C."/>
            <person name="Kolisko M."/>
            <person name="Husnik F."/>
            <person name="Keeling P."/>
            <person name="Hampl V."/>
        </authorList>
    </citation>
    <scope>NUCLEOTIDE SEQUENCE [LARGE SCALE GENOMIC DNA]</scope>
    <source>
        <strain evidence="2">ST1C</strain>
    </source>
</reference>
<dbReference type="GO" id="GO:0003677">
    <property type="term" value="F:DNA binding"/>
    <property type="evidence" value="ECO:0007669"/>
    <property type="project" value="InterPro"/>
</dbReference>
<evidence type="ECO:0008006" key="4">
    <source>
        <dbReference type="Google" id="ProtNLM"/>
    </source>
</evidence>
<evidence type="ECO:0000313" key="3">
    <source>
        <dbReference type="Proteomes" id="UP000324800"/>
    </source>
</evidence>
<evidence type="ECO:0000256" key="1">
    <source>
        <dbReference type="ARBA" id="ARBA00023172"/>
    </source>
</evidence>
<dbReference type="SUPFAM" id="SSF56349">
    <property type="entry name" value="DNA breaking-rejoining enzymes"/>
    <property type="match status" value="1"/>
</dbReference>
<gene>
    <name evidence="2" type="ORF">EZS28_025820</name>
</gene>
<dbReference type="Proteomes" id="UP000324800">
    <property type="component" value="Unassembled WGS sequence"/>
</dbReference>
<dbReference type="GO" id="GO:0006310">
    <property type="term" value="P:DNA recombination"/>
    <property type="evidence" value="ECO:0007669"/>
    <property type="project" value="UniProtKB-KW"/>
</dbReference>
<dbReference type="InterPro" id="IPR011010">
    <property type="entry name" value="DNA_brk_join_enz"/>
</dbReference>
<dbReference type="EMBL" id="SNRW01009005">
    <property type="protein sequence ID" value="KAA6378655.1"/>
    <property type="molecule type" value="Genomic_DNA"/>
</dbReference>
<dbReference type="Gene3D" id="1.10.443.10">
    <property type="entry name" value="Intergrase catalytic core"/>
    <property type="match status" value="1"/>
</dbReference>
<protein>
    <recommendedName>
        <fullName evidence="4">Tyr recombinase domain-containing protein</fullName>
    </recommendedName>
</protein>
<sequence>MIQDKIICLLTWFKARWTYGDPINLNKLKQILETKITQKSATRDTLSKQIRIIMQAAGIPSSCSVTSVRTAAITKLIQAEASLMTVDRYTHHSDTASTMRQYYDRINNSYARQLLASSIELSFQIVANEFIINP</sequence>
<dbReference type="AlphaFoldDB" id="A0A5J4V872"/>
<keyword evidence="1" id="KW-0233">DNA recombination</keyword>
<dbReference type="InterPro" id="IPR013762">
    <property type="entry name" value="Integrase-like_cat_sf"/>
</dbReference>
<organism evidence="2 3">
    <name type="scientific">Streblomastix strix</name>
    <dbReference type="NCBI Taxonomy" id="222440"/>
    <lineage>
        <taxon>Eukaryota</taxon>
        <taxon>Metamonada</taxon>
        <taxon>Preaxostyla</taxon>
        <taxon>Oxymonadida</taxon>
        <taxon>Streblomastigidae</taxon>
        <taxon>Streblomastix</taxon>
    </lineage>
</organism>
<proteinExistence type="predicted"/>